<evidence type="ECO:0000256" key="4">
    <source>
        <dbReference type="ARBA" id="ARBA00022692"/>
    </source>
</evidence>
<dbReference type="Pfam" id="PF04239">
    <property type="entry name" value="DUF421"/>
    <property type="match status" value="1"/>
</dbReference>
<evidence type="ECO:0000256" key="6">
    <source>
        <dbReference type="ARBA" id="ARBA00023136"/>
    </source>
</evidence>
<keyword evidence="6 7" id="KW-0472">Membrane</keyword>
<evidence type="ECO:0000259" key="9">
    <source>
        <dbReference type="Pfam" id="PF20730"/>
    </source>
</evidence>
<keyword evidence="5 7" id="KW-1133">Transmembrane helix</keyword>
<feature type="domain" description="YetF C-terminal" evidence="8">
    <location>
        <begin position="80"/>
        <end position="210"/>
    </location>
</feature>
<reference evidence="10 11" key="1">
    <citation type="journal article" date="2011" name="J. Bacteriol.">
        <title>Complete genome sequence of the industrial strain Bacillus megaterium WSH-002.</title>
        <authorList>
            <person name="Liu L."/>
            <person name="Li Y."/>
            <person name="Zhang J."/>
            <person name="Zou W."/>
            <person name="Zhou Z."/>
            <person name="Liu J."/>
            <person name="Li X."/>
            <person name="Wang L."/>
            <person name="Chen J."/>
        </authorList>
    </citation>
    <scope>NUCLEOTIDE SEQUENCE [LARGE SCALE GENOMIC DNA]</scope>
    <source>
        <strain evidence="10 11">WSH-002</strain>
    </source>
</reference>
<dbReference type="EMBL" id="CP003017">
    <property type="protein sequence ID" value="AEN89372.1"/>
    <property type="molecule type" value="Genomic_DNA"/>
</dbReference>
<feature type="domain" description="YetF-like N-terminal transmembrane" evidence="9">
    <location>
        <begin position="3"/>
        <end position="78"/>
    </location>
</feature>
<dbReference type="KEGG" id="bmh:BMWSH_2490"/>
<dbReference type="Pfam" id="PF20730">
    <property type="entry name" value="YetF_N"/>
    <property type="match status" value="1"/>
</dbReference>
<dbReference type="AlphaFoldDB" id="A0A8D3X1J3"/>
<organism evidence="10 11">
    <name type="scientific">Priestia megaterium (strain WSH-002)</name>
    <name type="common">Bacillus megaterium</name>
    <dbReference type="NCBI Taxonomy" id="1006007"/>
    <lineage>
        <taxon>Bacteria</taxon>
        <taxon>Bacillati</taxon>
        <taxon>Bacillota</taxon>
        <taxon>Bacilli</taxon>
        <taxon>Bacillales</taxon>
        <taxon>Bacillaceae</taxon>
        <taxon>Priestia</taxon>
    </lineage>
</organism>
<evidence type="ECO:0000313" key="11">
    <source>
        <dbReference type="Proteomes" id="UP000001283"/>
    </source>
</evidence>
<comment type="similarity">
    <text evidence="2">Belongs to the UPF0702 family.</text>
</comment>
<dbReference type="InterPro" id="IPR048454">
    <property type="entry name" value="YetF_N"/>
</dbReference>
<evidence type="ECO:0000256" key="5">
    <source>
        <dbReference type="ARBA" id="ARBA00022989"/>
    </source>
</evidence>
<evidence type="ECO:0000313" key="10">
    <source>
        <dbReference type="EMBL" id="AEN89372.1"/>
    </source>
</evidence>
<evidence type="ECO:0000256" key="7">
    <source>
        <dbReference type="SAM" id="Phobius"/>
    </source>
</evidence>
<dbReference type="InterPro" id="IPR023090">
    <property type="entry name" value="UPF0702_alpha/beta_dom_sf"/>
</dbReference>
<name>A0A8D3X1J3_PRIMW</name>
<comment type="subcellular location">
    <subcellularLocation>
        <location evidence="1">Cell membrane</location>
        <topology evidence="1">Multi-pass membrane protein</topology>
    </subcellularLocation>
</comment>
<evidence type="ECO:0000256" key="3">
    <source>
        <dbReference type="ARBA" id="ARBA00022475"/>
    </source>
</evidence>
<proteinExistence type="inferred from homology"/>
<feature type="transmembrane region" description="Helical" evidence="7">
    <location>
        <begin position="62"/>
        <end position="80"/>
    </location>
</feature>
<sequence length="238" mass="26936">MGYAESTFRIACSFFVLLLLTRLMGKTEISQLNVFTFITAITIGNIASSLSTDKRVEIDKGVYSLLGWTFLTIAMGYIGMKSKKARHLITGEPKIVIKQGKVMEKALKQVRLDIESLLGMLRQQNVFSIKDVEYAILEINGNLSVMQKQDKKPNAWSKTLLFPTSTGVIYDGKANEDALKDLHVDHNWLHKQLEKAGVNSIDDVFYAEVQSDGSLYIDYKKTNLNHKKSVPYKARIFY</sequence>
<protein>
    <submittedName>
        <fullName evidence="10">Membrane protein of YDFR family</fullName>
    </submittedName>
</protein>
<dbReference type="InterPro" id="IPR007353">
    <property type="entry name" value="DUF421"/>
</dbReference>
<gene>
    <name evidence="10" type="ORF">BMWSH_2490</name>
</gene>
<dbReference type="GO" id="GO:0005886">
    <property type="term" value="C:plasma membrane"/>
    <property type="evidence" value="ECO:0007669"/>
    <property type="project" value="UniProtKB-SubCell"/>
</dbReference>
<keyword evidence="4 7" id="KW-0812">Transmembrane</keyword>
<keyword evidence="3" id="KW-1003">Cell membrane</keyword>
<accession>A0A8D3X1J3</accession>
<evidence type="ECO:0000256" key="2">
    <source>
        <dbReference type="ARBA" id="ARBA00006448"/>
    </source>
</evidence>
<dbReference type="Gene3D" id="3.30.240.20">
    <property type="entry name" value="bsu07140 like domains"/>
    <property type="match status" value="2"/>
</dbReference>
<feature type="transmembrane region" description="Helical" evidence="7">
    <location>
        <begin position="32"/>
        <end position="50"/>
    </location>
</feature>
<evidence type="ECO:0000259" key="8">
    <source>
        <dbReference type="Pfam" id="PF04239"/>
    </source>
</evidence>
<dbReference type="Proteomes" id="UP000001283">
    <property type="component" value="Chromosome"/>
</dbReference>
<dbReference type="PANTHER" id="PTHR34582:SF7">
    <property type="entry name" value="UPF0702 TRANSMEMBRANE PROTEIN YDFS"/>
    <property type="match status" value="1"/>
</dbReference>
<dbReference type="PANTHER" id="PTHR34582">
    <property type="entry name" value="UPF0702 TRANSMEMBRANE PROTEIN YCAP"/>
    <property type="match status" value="1"/>
</dbReference>
<feature type="transmembrane region" description="Helical" evidence="7">
    <location>
        <begin position="6"/>
        <end position="25"/>
    </location>
</feature>
<evidence type="ECO:0000256" key="1">
    <source>
        <dbReference type="ARBA" id="ARBA00004651"/>
    </source>
</evidence>